<dbReference type="SUPFAM" id="SSF52540">
    <property type="entry name" value="P-loop containing nucleoside triphosphate hydrolases"/>
    <property type="match status" value="1"/>
</dbReference>
<name>A0A7D3ZLI5_ACTVE</name>
<proteinExistence type="predicted"/>
<dbReference type="PANTHER" id="PTHR16305">
    <property type="entry name" value="TESTICULAR SOLUBLE ADENYLYL CYCLASE"/>
    <property type="match status" value="1"/>
</dbReference>
<dbReference type="InterPro" id="IPR036388">
    <property type="entry name" value="WH-like_DNA-bd_sf"/>
</dbReference>
<dbReference type="SUPFAM" id="SSF48452">
    <property type="entry name" value="TPR-like"/>
    <property type="match status" value="1"/>
</dbReference>
<dbReference type="GO" id="GO:0003677">
    <property type="term" value="F:DNA binding"/>
    <property type="evidence" value="ECO:0007669"/>
    <property type="project" value="InterPro"/>
</dbReference>
<dbReference type="SUPFAM" id="SSF46894">
    <property type="entry name" value="C-terminal effector domain of the bipartite response regulators"/>
    <property type="match status" value="1"/>
</dbReference>
<gene>
    <name evidence="4" type="ORF">ACTIVE_8870</name>
</gene>
<dbReference type="Gene3D" id="3.40.50.300">
    <property type="entry name" value="P-loop containing nucleotide triphosphate hydrolases"/>
    <property type="match status" value="1"/>
</dbReference>
<dbReference type="GO" id="GO:0004016">
    <property type="term" value="F:adenylate cyclase activity"/>
    <property type="evidence" value="ECO:0007669"/>
    <property type="project" value="TreeGrafter"/>
</dbReference>
<dbReference type="RefSeq" id="WP_173100534.1">
    <property type="nucleotide sequence ID" value="NZ_CP053892.1"/>
</dbReference>
<dbReference type="InterPro" id="IPR016032">
    <property type="entry name" value="Sig_transdc_resp-reg_C-effctor"/>
</dbReference>
<keyword evidence="2" id="KW-0067">ATP-binding</keyword>
<dbReference type="PRINTS" id="PR00038">
    <property type="entry name" value="HTHLUXR"/>
</dbReference>
<dbReference type="CDD" id="cd06170">
    <property type="entry name" value="LuxR_C_like"/>
    <property type="match status" value="1"/>
</dbReference>
<dbReference type="GO" id="GO:0005737">
    <property type="term" value="C:cytoplasm"/>
    <property type="evidence" value="ECO:0007669"/>
    <property type="project" value="TreeGrafter"/>
</dbReference>
<dbReference type="Proteomes" id="UP000501240">
    <property type="component" value="Chromosome"/>
</dbReference>
<dbReference type="SMART" id="SM00421">
    <property type="entry name" value="HTH_LUXR"/>
    <property type="match status" value="1"/>
</dbReference>
<evidence type="ECO:0000259" key="3">
    <source>
        <dbReference type="PROSITE" id="PS50043"/>
    </source>
</evidence>
<evidence type="ECO:0000313" key="5">
    <source>
        <dbReference type="Proteomes" id="UP000501240"/>
    </source>
</evidence>
<dbReference type="InterPro" id="IPR041664">
    <property type="entry name" value="AAA_16"/>
</dbReference>
<accession>A0A7D3ZLI5</accession>
<evidence type="ECO:0000256" key="2">
    <source>
        <dbReference type="ARBA" id="ARBA00022840"/>
    </source>
</evidence>
<protein>
    <submittedName>
        <fullName evidence="4">LuxR family transcriptional regulator</fullName>
    </submittedName>
</protein>
<dbReference type="GO" id="GO:0005524">
    <property type="term" value="F:ATP binding"/>
    <property type="evidence" value="ECO:0007669"/>
    <property type="project" value="UniProtKB-KW"/>
</dbReference>
<organism evidence="4 5">
    <name type="scientific">Actinomadura verrucosospora</name>
    <dbReference type="NCBI Taxonomy" id="46165"/>
    <lineage>
        <taxon>Bacteria</taxon>
        <taxon>Bacillati</taxon>
        <taxon>Actinomycetota</taxon>
        <taxon>Actinomycetes</taxon>
        <taxon>Streptosporangiales</taxon>
        <taxon>Thermomonosporaceae</taxon>
        <taxon>Actinomadura</taxon>
    </lineage>
</organism>
<dbReference type="GO" id="GO:0006355">
    <property type="term" value="P:regulation of DNA-templated transcription"/>
    <property type="evidence" value="ECO:0007669"/>
    <property type="project" value="InterPro"/>
</dbReference>
<dbReference type="AlphaFoldDB" id="A0A7D3ZLI5"/>
<sequence length="942" mass="97811">MITSAARLVARREELALIDAAFRDSEAGEARFVLLGGDAGVGKTRIMDHVAQRLADSGVRVLRGSCVALGAEGLPLAPVTAILRSLVRDLGTDALDAIVPGASLLHRLLPDSGTAAEPSGQARMFESFTTLLERIGADRPLLLVIDDLHWADRSSRDLLGLLARSLRGTRVLVLLAFRTDTLGARHPLRAFTAELERLPSVRRVDVAPFNRAETAGLLAALTGKRPPEALVDRVYQASGGNALFAAELARTSGTRLPTTLRDLLLERFSELADGAREVVRVAAAGGPRVAHDLLAEVAGVAAPDLLAALRVAADAQILVADGDGYVFRHSLLYEAVAADLLPAERVALHRAYAAALERDPGLTSPGRAAAETAYHWSEAGDAGRALPALLRAADAAEAMDARAEQAQTLIRALGLWPRTGAPDRFAVVENALAAAGWSGEPLRALGLADRELVEETDPGRAALLHAHRGLSLYSLGRDGSVTAFDEALQTIAGDEVAPAARAKVLDLAAAGLMLRGLPDRAHAAATEAMHIASGLGDRDLLANASATAGTVLSQLGRYEEALAALEATGRPGSAPQQVRIDLNRSEALAALGRHDDAIAAARRGMHVCRTAGLTRTLGALLAFRIAAVLTVTGRWDDATAEIAAALEQDPPGGAGGMLHALHGEIALARGDLDLARERLTLAQSLTGPASGFEAVPADRLEARVALCDGRVTDARAALARALAAPVLTPAQSWALLVDGARIEARAGSRGATHLPPNEGVPLPLAERAGQLPANGALCTAYAAEYAAVSGGSWTAAVAAWDTAGDPFAASGARLRAAEAAAASGDRDGARDLLRTAAAQASALGARPLAEEIALLARAAHIDLATGPASDASPAERLGLTGREREVLRLIAEGHSNRQIAETLFISPKTASVHVSRILAKLGAATRGEAAATAHRLRLFADR</sequence>
<reference evidence="4 5" key="1">
    <citation type="submission" date="2020-05" db="EMBL/GenBank/DDBJ databases">
        <title>Actinomadura verrucosospora NRRL-B18236 (PFL_A860) Genome sequencing and assembly.</title>
        <authorList>
            <person name="Samborskyy M."/>
        </authorList>
    </citation>
    <scope>NUCLEOTIDE SEQUENCE [LARGE SCALE GENOMIC DNA]</scope>
    <source>
        <strain evidence="4 5">NRRL:B18236</strain>
    </source>
</reference>
<dbReference type="InterPro" id="IPR027417">
    <property type="entry name" value="P-loop_NTPase"/>
</dbReference>
<dbReference type="PANTHER" id="PTHR16305:SF35">
    <property type="entry name" value="TRANSCRIPTIONAL ACTIVATOR DOMAIN"/>
    <property type="match status" value="1"/>
</dbReference>
<evidence type="ECO:0000256" key="1">
    <source>
        <dbReference type="ARBA" id="ARBA00022741"/>
    </source>
</evidence>
<dbReference type="Gene3D" id="1.10.10.10">
    <property type="entry name" value="Winged helix-like DNA-binding domain superfamily/Winged helix DNA-binding domain"/>
    <property type="match status" value="1"/>
</dbReference>
<evidence type="ECO:0000313" key="4">
    <source>
        <dbReference type="EMBL" id="QKG27217.1"/>
    </source>
</evidence>
<dbReference type="Pfam" id="PF00196">
    <property type="entry name" value="GerE"/>
    <property type="match status" value="1"/>
</dbReference>
<feature type="domain" description="HTH luxR-type" evidence="3">
    <location>
        <begin position="872"/>
        <end position="937"/>
    </location>
</feature>
<dbReference type="InterPro" id="IPR011990">
    <property type="entry name" value="TPR-like_helical_dom_sf"/>
</dbReference>
<dbReference type="PROSITE" id="PS50043">
    <property type="entry name" value="HTH_LUXR_2"/>
    <property type="match status" value="1"/>
</dbReference>
<dbReference type="InterPro" id="IPR000792">
    <property type="entry name" value="Tscrpt_reg_LuxR_C"/>
</dbReference>
<keyword evidence="1" id="KW-0547">Nucleotide-binding</keyword>
<keyword evidence="5" id="KW-1185">Reference proteome</keyword>
<dbReference type="EMBL" id="CP053892">
    <property type="protein sequence ID" value="QKG27217.1"/>
    <property type="molecule type" value="Genomic_DNA"/>
</dbReference>
<dbReference type="Pfam" id="PF13191">
    <property type="entry name" value="AAA_16"/>
    <property type="match status" value="1"/>
</dbReference>
<dbReference type="Gene3D" id="1.25.40.10">
    <property type="entry name" value="Tetratricopeptide repeat domain"/>
    <property type="match status" value="1"/>
</dbReference>